<dbReference type="Proteomes" id="UP000264492">
    <property type="component" value="Unassembled WGS sequence"/>
</dbReference>
<evidence type="ECO:0000256" key="2">
    <source>
        <dbReference type="ARBA" id="ARBA00022692"/>
    </source>
</evidence>
<evidence type="ECO:0000256" key="1">
    <source>
        <dbReference type="ARBA" id="ARBA00004370"/>
    </source>
</evidence>
<name>A0A371K009_9GAMM</name>
<evidence type="ECO:0000313" key="7">
    <source>
        <dbReference type="EMBL" id="RDZ27255.1"/>
    </source>
</evidence>
<reference evidence="7 8" key="1">
    <citation type="submission" date="2018-08" db="EMBL/GenBank/DDBJ databases">
        <title>Lysobacter sp. zong2l5, whole genome shotgun sequence.</title>
        <authorList>
            <person name="Zhang X."/>
            <person name="Feng G."/>
            <person name="Zhu H."/>
        </authorList>
    </citation>
    <scope>NUCLEOTIDE SEQUENCE [LARGE SCALE GENOMIC DNA]</scope>
    <source>
        <strain evidence="8">zong2l5</strain>
    </source>
</reference>
<dbReference type="GO" id="GO:0005506">
    <property type="term" value="F:iron ion binding"/>
    <property type="evidence" value="ECO:0007669"/>
    <property type="project" value="InterPro"/>
</dbReference>
<feature type="transmembrane region" description="Helical" evidence="5">
    <location>
        <begin position="17"/>
        <end position="33"/>
    </location>
</feature>
<dbReference type="GO" id="GO:0016020">
    <property type="term" value="C:membrane"/>
    <property type="evidence" value="ECO:0007669"/>
    <property type="project" value="UniProtKB-SubCell"/>
</dbReference>
<dbReference type="RefSeq" id="WP_115859631.1">
    <property type="nucleotide sequence ID" value="NZ_QTSU01000002.1"/>
</dbReference>
<feature type="domain" description="Fatty acid hydroxylase" evidence="6">
    <location>
        <begin position="123"/>
        <end position="258"/>
    </location>
</feature>
<keyword evidence="2 5" id="KW-0812">Transmembrane</keyword>
<comment type="caution">
    <text evidence="7">The sequence shown here is derived from an EMBL/GenBank/DDBJ whole genome shotgun (WGS) entry which is preliminary data.</text>
</comment>
<sequence>MDRVVLQSRSARAVERWAHPLLLAALFALWWALGHNDPATLMIFPATLIVAAALEAWVPAQPQWHLGVMAQLRLWGVYALALLASALMLNAYESLLVPALSGLRDAGGGNLWPDRWPLPLQVALLFFAADLLYYWAHRAIHRWAWLWRATGHGFHHGFHNLHAINAGSNHPFEVVLLILPLLLLASVTDAPPLAVDAAGMLLVANAVLAHANVSMRTPGFSWLVTSSNHHRRHHSAVFEDSNTNYACNAIVWDRLFGTYSEGPVAQTGIGPSQPGLWRMYLLPFREPGDADTVASRAQERGER</sequence>
<evidence type="ECO:0000313" key="8">
    <source>
        <dbReference type="Proteomes" id="UP000264492"/>
    </source>
</evidence>
<gene>
    <name evidence="7" type="ORF">DX914_13485</name>
</gene>
<keyword evidence="4 5" id="KW-0472">Membrane</keyword>
<evidence type="ECO:0000256" key="5">
    <source>
        <dbReference type="SAM" id="Phobius"/>
    </source>
</evidence>
<feature type="transmembrane region" description="Helical" evidence="5">
    <location>
        <begin position="118"/>
        <end position="136"/>
    </location>
</feature>
<dbReference type="AlphaFoldDB" id="A0A371K009"/>
<dbReference type="GO" id="GO:0008610">
    <property type="term" value="P:lipid biosynthetic process"/>
    <property type="evidence" value="ECO:0007669"/>
    <property type="project" value="InterPro"/>
</dbReference>
<organism evidence="7 8">
    <name type="scientific">Lysobacter silvisoli</name>
    <dbReference type="NCBI Taxonomy" id="2293254"/>
    <lineage>
        <taxon>Bacteria</taxon>
        <taxon>Pseudomonadati</taxon>
        <taxon>Pseudomonadota</taxon>
        <taxon>Gammaproteobacteria</taxon>
        <taxon>Lysobacterales</taxon>
        <taxon>Lysobacteraceae</taxon>
        <taxon>Lysobacter</taxon>
    </lineage>
</organism>
<dbReference type="PANTHER" id="PTHR11863">
    <property type="entry name" value="STEROL DESATURASE"/>
    <property type="match status" value="1"/>
</dbReference>
<dbReference type="InterPro" id="IPR050307">
    <property type="entry name" value="Sterol_Desaturase_Related"/>
</dbReference>
<dbReference type="Pfam" id="PF04116">
    <property type="entry name" value="FA_hydroxylase"/>
    <property type="match status" value="1"/>
</dbReference>
<accession>A0A371K009</accession>
<comment type="subcellular location">
    <subcellularLocation>
        <location evidence="1">Membrane</location>
    </subcellularLocation>
</comment>
<dbReference type="GO" id="GO:0016491">
    <property type="term" value="F:oxidoreductase activity"/>
    <property type="evidence" value="ECO:0007669"/>
    <property type="project" value="InterPro"/>
</dbReference>
<dbReference type="EMBL" id="QTSU01000002">
    <property type="protein sequence ID" value="RDZ27255.1"/>
    <property type="molecule type" value="Genomic_DNA"/>
</dbReference>
<evidence type="ECO:0000259" key="6">
    <source>
        <dbReference type="Pfam" id="PF04116"/>
    </source>
</evidence>
<evidence type="ECO:0000256" key="4">
    <source>
        <dbReference type="ARBA" id="ARBA00023136"/>
    </source>
</evidence>
<keyword evidence="8" id="KW-1185">Reference proteome</keyword>
<evidence type="ECO:0000256" key="3">
    <source>
        <dbReference type="ARBA" id="ARBA00022989"/>
    </source>
</evidence>
<dbReference type="OrthoDB" id="9770329at2"/>
<feature type="transmembrane region" description="Helical" evidence="5">
    <location>
        <begin position="72"/>
        <end position="92"/>
    </location>
</feature>
<proteinExistence type="predicted"/>
<feature type="transmembrane region" description="Helical" evidence="5">
    <location>
        <begin position="39"/>
        <end position="60"/>
    </location>
</feature>
<dbReference type="InterPro" id="IPR006694">
    <property type="entry name" value="Fatty_acid_hydroxylase"/>
</dbReference>
<protein>
    <submittedName>
        <fullName evidence="7">Sterol desaturase family protein</fullName>
    </submittedName>
</protein>
<keyword evidence="3 5" id="KW-1133">Transmembrane helix</keyword>